<dbReference type="InterPro" id="IPR024072">
    <property type="entry name" value="DHFR-like_dom_sf"/>
</dbReference>
<dbReference type="PIRSF" id="PIRSF006769">
    <property type="entry name" value="RibD"/>
    <property type="match status" value="1"/>
</dbReference>
<keyword evidence="10 14" id="KW-0560">Oxidoreductase</keyword>
<evidence type="ECO:0000313" key="17">
    <source>
        <dbReference type="Proteomes" id="UP001500943"/>
    </source>
</evidence>
<comment type="similarity">
    <text evidence="4 14">In the N-terminal section; belongs to the cytidine and deoxycytidylate deaminase family.</text>
</comment>
<comment type="catalytic activity">
    <reaction evidence="13 14">
        <text>2,5-diamino-6-hydroxy-4-(5-phosphoribosylamino)-pyrimidine + H2O + H(+) = 5-amino-6-(5-phospho-D-ribosylamino)uracil + NH4(+)</text>
        <dbReference type="Rhea" id="RHEA:21868"/>
        <dbReference type="ChEBI" id="CHEBI:15377"/>
        <dbReference type="ChEBI" id="CHEBI:15378"/>
        <dbReference type="ChEBI" id="CHEBI:28938"/>
        <dbReference type="ChEBI" id="CHEBI:58453"/>
        <dbReference type="ChEBI" id="CHEBI:58614"/>
        <dbReference type="EC" id="3.5.4.26"/>
    </reaction>
</comment>
<comment type="similarity">
    <text evidence="5 14">In the C-terminal section; belongs to the HTP reductase family.</text>
</comment>
<comment type="cofactor">
    <cofactor evidence="14">
        <name>Zn(2+)</name>
        <dbReference type="ChEBI" id="CHEBI:29105"/>
    </cofactor>
    <text evidence="14">Binds 1 zinc ion.</text>
</comment>
<dbReference type="InterPro" id="IPR002734">
    <property type="entry name" value="RibDG_C"/>
</dbReference>
<dbReference type="PANTHER" id="PTHR38011">
    <property type="entry name" value="DIHYDROFOLATE REDUCTASE FAMILY PROTEIN (AFU_ORTHOLOGUE AFUA_8G06820)"/>
    <property type="match status" value="1"/>
</dbReference>
<reference evidence="17" key="1">
    <citation type="journal article" date="2019" name="Int. J. Syst. Evol. Microbiol.">
        <title>The Global Catalogue of Microorganisms (GCM) 10K type strain sequencing project: providing services to taxonomists for standard genome sequencing and annotation.</title>
        <authorList>
            <consortium name="The Broad Institute Genomics Platform"/>
            <consortium name="The Broad Institute Genome Sequencing Center for Infectious Disease"/>
            <person name="Wu L."/>
            <person name="Ma J."/>
        </authorList>
    </citation>
    <scope>NUCLEOTIDE SEQUENCE [LARGE SCALE GENOMIC DNA]</scope>
    <source>
        <strain evidence="17">JCM 12762</strain>
    </source>
</reference>
<evidence type="ECO:0000256" key="13">
    <source>
        <dbReference type="ARBA" id="ARBA00049886"/>
    </source>
</evidence>
<comment type="function">
    <text evidence="1 14">Converts 2,5-diamino-6-(ribosylamino)-4(3h)-pyrimidinone 5'-phosphate into 5-amino-6-(ribosylamino)-2,4(1h,3h)-pyrimidinedione 5'-phosphate.</text>
</comment>
<keyword evidence="8 14" id="KW-0862">Zinc</keyword>
<dbReference type="InterPro" id="IPR004794">
    <property type="entry name" value="Eubact_RibD"/>
</dbReference>
<organism evidence="16 17">
    <name type="scientific">Rhodoglobus aureus</name>
    <dbReference type="NCBI Taxonomy" id="191497"/>
    <lineage>
        <taxon>Bacteria</taxon>
        <taxon>Bacillati</taxon>
        <taxon>Actinomycetota</taxon>
        <taxon>Actinomycetes</taxon>
        <taxon>Micrococcales</taxon>
        <taxon>Microbacteriaceae</taxon>
        <taxon>Rhodoglobus</taxon>
    </lineage>
</organism>
<dbReference type="EC" id="1.1.1.193" evidence="14"/>
<proteinExistence type="inferred from homology"/>
<keyword evidence="14" id="KW-0378">Hydrolase</keyword>
<evidence type="ECO:0000256" key="2">
    <source>
        <dbReference type="ARBA" id="ARBA00004882"/>
    </source>
</evidence>
<evidence type="ECO:0000256" key="5">
    <source>
        <dbReference type="ARBA" id="ARBA00007417"/>
    </source>
</evidence>
<evidence type="ECO:0000256" key="12">
    <source>
        <dbReference type="ARBA" id="ARBA00049861"/>
    </source>
</evidence>
<keyword evidence="9 14" id="KW-0521">NADP</keyword>
<evidence type="ECO:0000256" key="6">
    <source>
        <dbReference type="ARBA" id="ARBA00022619"/>
    </source>
</evidence>
<evidence type="ECO:0000256" key="3">
    <source>
        <dbReference type="ARBA" id="ARBA00004910"/>
    </source>
</evidence>
<dbReference type="Gene3D" id="3.40.430.10">
    <property type="entry name" value="Dihydrofolate Reductase, subunit A"/>
    <property type="match status" value="2"/>
</dbReference>
<dbReference type="PROSITE" id="PS51747">
    <property type="entry name" value="CYT_DCMP_DEAMINASES_2"/>
    <property type="match status" value="1"/>
</dbReference>
<dbReference type="InterPro" id="IPR016192">
    <property type="entry name" value="APOBEC/CMP_deaminase_Zn-bd"/>
</dbReference>
<evidence type="ECO:0000256" key="9">
    <source>
        <dbReference type="ARBA" id="ARBA00022857"/>
    </source>
</evidence>
<dbReference type="RefSeq" id="WP_343925986.1">
    <property type="nucleotide sequence ID" value="NZ_BAAAKW010000035.1"/>
</dbReference>
<keyword evidence="6 14" id="KW-0686">Riboflavin biosynthesis</keyword>
<comment type="pathway">
    <text evidence="2 14">Cofactor biosynthesis; riboflavin biosynthesis; 5-amino-6-(D-ribitylamino)uracil from GTP: step 2/4.</text>
</comment>
<evidence type="ECO:0000256" key="8">
    <source>
        <dbReference type="ARBA" id="ARBA00022833"/>
    </source>
</evidence>
<dbReference type="InterPro" id="IPR002125">
    <property type="entry name" value="CMP_dCMP_dom"/>
</dbReference>
<keyword evidence="17" id="KW-1185">Reference proteome</keyword>
<keyword evidence="7 14" id="KW-0479">Metal-binding</keyword>
<dbReference type="EMBL" id="BAAAKW010000035">
    <property type="protein sequence ID" value="GAA1222805.1"/>
    <property type="molecule type" value="Genomic_DNA"/>
</dbReference>
<accession>A0ABP4GG86</accession>
<dbReference type="SUPFAM" id="SSF53597">
    <property type="entry name" value="Dihydrofolate reductase-like"/>
    <property type="match status" value="1"/>
</dbReference>
<dbReference type="Pfam" id="PF00383">
    <property type="entry name" value="dCMP_cyt_deam_1"/>
    <property type="match status" value="1"/>
</dbReference>
<dbReference type="Gene3D" id="3.40.140.10">
    <property type="entry name" value="Cytidine Deaminase, domain 2"/>
    <property type="match status" value="1"/>
</dbReference>
<evidence type="ECO:0000256" key="1">
    <source>
        <dbReference type="ARBA" id="ARBA00002151"/>
    </source>
</evidence>
<dbReference type="InterPro" id="IPR050765">
    <property type="entry name" value="Riboflavin_Biosynth_HTPR"/>
</dbReference>
<sequence>MSTPEQQTQHEKLMLHALSLASRGPITGGNPQVGCVLVDAAGEIVAEGWHRGAGTPHAEVDALTKLTASKLGGAATGQSAAGLTAIVTLEPCNHQGRTGPCSEALIAAGVTRVVYAVSDPGKRSGGGSERLRDAGVEVIGGIAAAEAEEFLHSWLSATRLQRPHVTVKWASSLDGRSAAADGTSQWITGTAARQHVHEQRARADAIVVGTGTVLADDPSLTARGDGGELLERQPQPVVLGRREIPVGAQLRHHPAQLRQFDGSDLNAALAELFEAGIRRIFVEGGPTIASAFITAGLADELLIYLAPKLLGGPKVALSELGVSTIAEAKDLSITELRPLGNDVLIVARPATGAPFAQSATGTVVATPATETGA</sequence>
<gene>
    <name evidence="16" type="primary">ribD_2</name>
    <name evidence="16" type="ORF">GCM10009655_22980</name>
</gene>
<dbReference type="PANTHER" id="PTHR38011:SF7">
    <property type="entry name" value="2,5-DIAMINO-6-RIBOSYLAMINO-4(3H)-PYRIMIDINONE 5'-PHOSPHATE REDUCTASE"/>
    <property type="match status" value="1"/>
</dbReference>
<evidence type="ECO:0000256" key="11">
    <source>
        <dbReference type="ARBA" id="ARBA00023268"/>
    </source>
</evidence>
<dbReference type="InterPro" id="IPR016193">
    <property type="entry name" value="Cytidine_deaminase-like"/>
</dbReference>
<evidence type="ECO:0000256" key="7">
    <source>
        <dbReference type="ARBA" id="ARBA00022723"/>
    </source>
</evidence>
<dbReference type="Proteomes" id="UP001500943">
    <property type="component" value="Unassembled WGS sequence"/>
</dbReference>
<evidence type="ECO:0000256" key="10">
    <source>
        <dbReference type="ARBA" id="ARBA00023002"/>
    </source>
</evidence>
<keyword evidence="11" id="KW-0511">Multifunctional enzyme</keyword>
<dbReference type="EC" id="3.5.4.26" evidence="14"/>
<dbReference type="NCBIfam" id="TIGR00326">
    <property type="entry name" value="eubact_ribD"/>
    <property type="match status" value="1"/>
</dbReference>
<dbReference type="PROSITE" id="PS00903">
    <property type="entry name" value="CYT_DCMP_DEAMINASES_1"/>
    <property type="match status" value="1"/>
</dbReference>
<feature type="domain" description="CMP/dCMP-type deaminase" evidence="15">
    <location>
        <begin position="8"/>
        <end position="138"/>
    </location>
</feature>
<dbReference type="SUPFAM" id="SSF53927">
    <property type="entry name" value="Cytidine deaminase-like"/>
    <property type="match status" value="1"/>
</dbReference>
<name>A0ABP4GG86_9MICO</name>
<dbReference type="CDD" id="cd01284">
    <property type="entry name" value="Riboflavin_deaminase-reductase"/>
    <property type="match status" value="1"/>
</dbReference>
<evidence type="ECO:0000256" key="14">
    <source>
        <dbReference type="PIRNR" id="PIRNR006769"/>
    </source>
</evidence>
<evidence type="ECO:0000259" key="15">
    <source>
        <dbReference type="PROSITE" id="PS51747"/>
    </source>
</evidence>
<comment type="pathway">
    <text evidence="3 14">Cofactor biosynthesis; riboflavin biosynthesis; 5-amino-6-(D-ribitylamino)uracil from GTP: step 3/4.</text>
</comment>
<comment type="caution">
    <text evidence="16">The sequence shown here is derived from an EMBL/GenBank/DDBJ whole genome shotgun (WGS) entry which is preliminary data.</text>
</comment>
<comment type="catalytic activity">
    <reaction evidence="12 14">
        <text>5-amino-6-(5-phospho-D-ribitylamino)uracil + NADP(+) = 5-amino-6-(5-phospho-D-ribosylamino)uracil + NADPH + H(+)</text>
        <dbReference type="Rhea" id="RHEA:17845"/>
        <dbReference type="ChEBI" id="CHEBI:15378"/>
        <dbReference type="ChEBI" id="CHEBI:57783"/>
        <dbReference type="ChEBI" id="CHEBI:58349"/>
        <dbReference type="ChEBI" id="CHEBI:58421"/>
        <dbReference type="ChEBI" id="CHEBI:58453"/>
        <dbReference type="EC" id="1.1.1.193"/>
    </reaction>
</comment>
<evidence type="ECO:0000313" key="16">
    <source>
        <dbReference type="EMBL" id="GAA1222805.1"/>
    </source>
</evidence>
<dbReference type="Pfam" id="PF01872">
    <property type="entry name" value="RibD_C"/>
    <property type="match status" value="1"/>
</dbReference>
<protein>
    <recommendedName>
        <fullName evidence="14">Riboflavin biosynthesis protein RibD</fullName>
    </recommendedName>
    <domain>
        <recommendedName>
            <fullName evidence="14">Diaminohydroxyphosphoribosylaminopyrimidine deaminase</fullName>
            <shortName evidence="14">DRAP deaminase</shortName>
            <ecNumber evidence="14">3.5.4.26</ecNumber>
        </recommendedName>
        <alternativeName>
            <fullName evidence="14">Riboflavin-specific deaminase</fullName>
        </alternativeName>
    </domain>
    <domain>
        <recommendedName>
            <fullName evidence="14">5-amino-6-(5-phosphoribosylamino)uracil reductase</fullName>
            <ecNumber evidence="14">1.1.1.193</ecNumber>
        </recommendedName>
        <alternativeName>
            <fullName evidence="14">HTP reductase</fullName>
        </alternativeName>
    </domain>
</protein>
<evidence type="ECO:0000256" key="4">
    <source>
        <dbReference type="ARBA" id="ARBA00005259"/>
    </source>
</evidence>